<reference evidence="1 2" key="1">
    <citation type="submission" date="2023-02" db="EMBL/GenBank/DDBJ databases">
        <title>LHISI_Scaffold_Assembly.</title>
        <authorList>
            <person name="Stuart O.P."/>
            <person name="Cleave R."/>
            <person name="Magrath M.J.L."/>
            <person name="Mikheyev A.S."/>
        </authorList>
    </citation>
    <scope>NUCLEOTIDE SEQUENCE [LARGE SCALE GENOMIC DNA]</scope>
    <source>
        <strain evidence="1">Daus_M_001</strain>
        <tissue evidence="1">Leg muscle</tissue>
    </source>
</reference>
<dbReference type="PANTHER" id="PTHR46409">
    <property type="entry name" value="HTH PSQ-TYPE DOMAIN-CONTAINING PROTEIN"/>
    <property type="match status" value="1"/>
</dbReference>
<feature type="non-terminal residue" evidence="1">
    <location>
        <position position="339"/>
    </location>
</feature>
<proteinExistence type="predicted"/>
<organism evidence="1 2">
    <name type="scientific">Dryococelus australis</name>
    <dbReference type="NCBI Taxonomy" id="614101"/>
    <lineage>
        <taxon>Eukaryota</taxon>
        <taxon>Metazoa</taxon>
        <taxon>Ecdysozoa</taxon>
        <taxon>Arthropoda</taxon>
        <taxon>Hexapoda</taxon>
        <taxon>Insecta</taxon>
        <taxon>Pterygota</taxon>
        <taxon>Neoptera</taxon>
        <taxon>Polyneoptera</taxon>
        <taxon>Phasmatodea</taxon>
        <taxon>Verophasmatodea</taxon>
        <taxon>Anareolatae</taxon>
        <taxon>Phasmatidae</taxon>
        <taxon>Eurycanthinae</taxon>
        <taxon>Dryococelus</taxon>
    </lineage>
</organism>
<dbReference type="Proteomes" id="UP001159363">
    <property type="component" value="Chromosome 2"/>
</dbReference>
<comment type="caution">
    <text evidence="1">The sequence shown here is derived from an EMBL/GenBank/DDBJ whole genome shotgun (WGS) entry which is preliminary data.</text>
</comment>
<accession>A0ABQ9IC21</accession>
<dbReference type="EMBL" id="JARBHB010000002">
    <property type="protein sequence ID" value="KAJ8894196.1"/>
    <property type="molecule type" value="Genomic_DNA"/>
</dbReference>
<evidence type="ECO:0000313" key="2">
    <source>
        <dbReference type="Proteomes" id="UP001159363"/>
    </source>
</evidence>
<evidence type="ECO:0000313" key="1">
    <source>
        <dbReference type="EMBL" id="KAJ8894196.1"/>
    </source>
</evidence>
<sequence>MGPVQILHEAPSTSLHRKRCALSKLVVVGCGETNVNTGKNNGVVRSLEIFIGHKLHWVLCLLHNSELPLRASSPQQFSGTTEKFLGTWKTLAVVGYAPIPDSVPEIDKNTSAVSSGECPPDLANMSPAKMALSRWITTANIILHLYILPSKPPDYLNFIAEYVTIVNAPSWFEIKGIRRATYGACHLHRMTKKIVHEVIHRGTLYFAQSENIIWAMLENEPAHIRELGLRRILKARKIDWQEKILHVELPKLNFEVKERFKMIGWDNPSEPPAIDKEFDQKQCKFLNMEAPLPFSSSREACEIGDRSTIGNMWCRSQGLIHRQLNQVPERTSEVRHKAQ</sequence>
<protein>
    <submittedName>
        <fullName evidence="1">Uncharacterized protein</fullName>
    </submittedName>
</protein>
<name>A0ABQ9IC21_9NEOP</name>
<dbReference type="PANTHER" id="PTHR46409:SF1">
    <property type="entry name" value="HTH PSQ-TYPE DOMAIN-CONTAINING PROTEIN"/>
    <property type="match status" value="1"/>
</dbReference>
<keyword evidence="2" id="KW-1185">Reference proteome</keyword>
<gene>
    <name evidence="1" type="ORF">PR048_006806</name>
</gene>